<keyword evidence="3" id="KW-0812">Transmembrane</keyword>
<sequence>MLVWTSERENTVTPQVETILPIGGQIMLYIRSTIEDSGSRQCTPMVIDYTEKEIRKASSCHFHRFSLKPSSFNDLYHFPLLCFSDVLSMATLFFVLILSLLTTCSSESIENSMNADEHRALLDLIGSLLADSSWMELHPHPCTDTPWPGIQCESDISDADLLHVTSIHIGPDLLSPPPCKSFASLSPASFLHLTFLKTFSLFSCFLYPNSVSLPPSLFTSTPALERLVLNGNPGLSGEIPSSVSSLQRLRVLSLPQNNFHGVIPREIGRLRALQQLDLSYNHLSGEVPEEIGGISSLSILDFSSNQLRGKLPASIGSLQSLEKIDLGFNYLSGRVPPELGELNKLVLLDFSHNNLSGPLPEELSGLKQLEYLIMENNPFNISIPFFLSSLKKLTVIGLSGCGLMGPIPPYFASLESLTALSLDNNRLNGTVPDTLDLLSNLGELNLSQNQLSGEIGFSVEFVRRLGKRLDLRGNKDLCAKPNNKYEEASVRLEAAACLGSGIDNGGKRGVVEAGDGRISSSLDGNEVENCCYFGVSSVWTLGFQGVAIVVALLV</sequence>
<dbReference type="Gene3D" id="3.80.10.10">
    <property type="entry name" value="Ribonuclease Inhibitor"/>
    <property type="match status" value="3"/>
</dbReference>
<reference evidence="11 12" key="1">
    <citation type="journal article" date="2021" name="Hortic Res">
        <title>Chromosome-scale assembly of the Dendrobium chrysotoxum genome enhances the understanding of orchid evolution.</title>
        <authorList>
            <person name="Zhang Y."/>
            <person name="Zhang G.Q."/>
            <person name="Zhang D."/>
            <person name="Liu X.D."/>
            <person name="Xu X.Y."/>
            <person name="Sun W.H."/>
            <person name="Yu X."/>
            <person name="Zhu X."/>
            <person name="Wang Z.W."/>
            <person name="Zhao X."/>
            <person name="Zhong W.Y."/>
            <person name="Chen H."/>
            <person name="Yin W.L."/>
            <person name="Huang T."/>
            <person name="Niu S.C."/>
            <person name="Liu Z.J."/>
        </authorList>
    </citation>
    <scope>NUCLEOTIDE SEQUENCE [LARGE SCALE GENOMIC DNA]</scope>
    <source>
        <strain evidence="11">Lindl</strain>
    </source>
</reference>
<dbReference type="PANTHER" id="PTHR27000">
    <property type="entry name" value="LEUCINE-RICH REPEAT RECEPTOR-LIKE PROTEIN KINASE FAMILY PROTEIN-RELATED"/>
    <property type="match status" value="1"/>
</dbReference>
<dbReference type="InterPro" id="IPR032675">
    <property type="entry name" value="LRR_dom_sf"/>
</dbReference>
<evidence type="ECO:0000256" key="9">
    <source>
        <dbReference type="ARBA" id="ARBA00023180"/>
    </source>
</evidence>
<keyword evidence="7" id="KW-0472">Membrane</keyword>
<evidence type="ECO:0000313" key="12">
    <source>
        <dbReference type="Proteomes" id="UP000775213"/>
    </source>
</evidence>
<feature type="domain" description="Disease resistance R13L4/SHOC-2-like LRR" evidence="10">
    <location>
        <begin position="220"/>
        <end position="350"/>
    </location>
</feature>
<keyword evidence="6" id="KW-1133">Transmembrane helix</keyword>
<evidence type="ECO:0000259" key="10">
    <source>
        <dbReference type="Pfam" id="PF23598"/>
    </source>
</evidence>
<keyword evidence="5" id="KW-0677">Repeat</keyword>
<evidence type="ECO:0000256" key="2">
    <source>
        <dbReference type="ARBA" id="ARBA00022614"/>
    </source>
</evidence>
<dbReference type="AlphaFoldDB" id="A0AAV7GFD4"/>
<dbReference type="EMBL" id="JAGFBR010000015">
    <property type="protein sequence ID" value="KAH0454522.1"/>
    <property type="molecule type" value="Genomic_DNA"/>
</dbReference>
<dbReference type="InterPro" id="IPR003591">
    <property type="entry name" value="Leu-rich_rpt_typical-subtyp"/>
</dbReference>
<dbReference type="FunFam" id="3.80.10.10:FF:000221">
    <property type="entry name" value="Leucine-rich repeat receptor-like protein kinase PXL1"/>
    <property type="match status" value="1"/>
</dbReference>
<comment type="subcellular location">
    <subcellularLocation>
        <location evidence="1">Membrane</location>
        <topology evidence="1">Single-pass membrane protein</topology>
    </subcellularLocation>
</comment>
<dbReference type="PRINTS" id="PR00019">
    <property type="entry name" value="LEURICHRPT"/>
</dbReference>
<proteinExistence type="predicted"/>
<dbReference type="InterPro" id="IPR001611">
    <property type="entry name" value="Leu-rich_rpt"/>
</dbReference>
<name>A0AAV7GFD4_DENCH</name>
<keyword evidence="12" id="KW-1185">Reference proteome</keyword>
<evidence type="ECO:0000256" key="6">
    <source>
        <dbReference type="ARBA" id="ARBA00022989"/>
    </source>
</evidence>
<evidence type="ECO:0000313" key="11">
    <source>
        <dbReference type="EMBL" id="KAH0454522.1"/>
    </source>
</evidence>
<keyword evidence="8" id="KW-0675">Receptor</keyword>
<evidence type="ECO:0000256" key="7">
    <source>
        <dbReference type="ARBA" id="ARBA00023136"/>
    </source>
</evidence>
<dbReference type="PANTHER" id="PTHR27000:SF775">
    <property type="entry name" value="PLANT INTRACELLULAR RAS-GROUP-RELATED LRR PROTEIN 3"/>
    <property type="match status" value="1"/>
</dbReference>
<comment type="caution">
    <text evidence="11">The sequence shown here is derived from an EMBL/GenBank/DDBJ whole genome shotgun (WGS) entry which is preliminary data.</text>
</comment>
<keyword evidence="4" id="KW-0732">Signal</keyword>
<evidence type="ECO:0000256" key="5">
    <source>
        <dbReference type="ARBA" id="ARBA00022737"/>
    </source>
</evidence>
<evidence type="ECO:0000256" key="8">
    <source>
        <dbReference type="ARBA" id="ARBA00023170"/>
    </source>
</evidence>
<dbReference type="Proteomes" id="UP000775213">
    <property type="component" value="Unassembled WGS sequence"/>
</dbReference>
<evidence type="ECO:0000256" key="3">
    <source>
        <dbReference type="ARBA" id="ARBA00022692"/>
    </source>
</evidence>
<evidence type="ECO:0000256" key="1">
    <source>
        <dbReference type="ARBA" id="ARBA00004167"/>
    </source>
</evidence>
<dbReference type="FunFam" id="3.80.10.10:FF:000041">
    <property type="entry name" value="LRR receptor-like serine/threonine-protein kinase ERECTA"/>
    <property type="match status" value="1"/>
</dbReference>
<dbReference type="InterPro" id="IPR055414">
    <property type="entry name" value="LRR_R13L4/SHOC2-like"/>
</dbReference>
<evidence type="ECO:0000256" key="4">
    <source>
        <dbReference type="ARBA" id="ARBA00022729"/>
    </source>
</evidence>
<dbReference type="Pfam" id="PF00560">
    <property type="entry name" value="LRR_1"/>
    <property type="match status" value="2"/>
</dbReference>
<dbReference type="GO" id="GO:0016020">
    <property type="term" value="C:membrane"/>
    <property type="evidence" value="ECO:0007669"/>
    <property type="project" value="UniProtKB-SubCell"/>
</dbReference>
<dbReference type="SUPFAM" id="SSF52058">
    <property type="entry name" value="L domain-like"/>
    <property type="match status" value="1"/>
</dbReference>
<protein>
    <recommendedName>
        <fullName evidence="10">Disease resistance R13L4/SHOC-2-like LRR domain-containing protein</fullName>
    </recommendedName>
</protein>
<gene>
    <name evidence="11" type="ORF">IEQ34_016446</name>
</gene>
<dbReference type="SMART" id="SM00369">
    <property type="entry name" value="LRR_TYP"/>
    <property type="match status" value="3"/>
</dbReference>
<organism evidence="11 12">
    <name type="scientific">Dendrobium chrysotoxum</name>
    <name type="common">Orchid</name>
    <dbReference type="NCBI Taxonomy" id="161865"/>
    <lineage>
        <taxon>Eukaryota</taxon>
        <taxon>Viridiplantae</taxon>
        <taxon>Streptophyta</taxon>
        <taxon>Embryophyta</taxon>
        <taxon>Tracheophyta</taxon>
        <taxon>Spermatophyta</taxon>
        <taxon>Magnoliopsida</taxon>
        <taxon>Liliopsida</taxon>
        <taxon>Asparagales</taxon>
        <taxon>Orchidaceae</taxon>
        <taxon>Epidendroideae</taxon>
        <taxon>Malaxideae</taxon>
        <taxon>Dendrobiinae</taxon>
        <taxon>Dendrobium</taxon>
    </lineage>
</organism>
<accession>A0AAV7GFD4</accession>
<keyword evidence="2" id="KW-0433">Leucine-rich repeat</keyword>
<dbReference type="Pfam" id="PF23598">
    <property type="entry name" value="LRR_14"/>
    <property type="match status" value="1"/>
</dbReference>
<keyword evidence="9" id="KW-0325">Glycoprotein</keyword>